<dbReference type="GO" id="GO:0019277">
    <property type="term" value="P:UDP-N-acetylgalactosamine biosynthetic process"/>
    <property type="evidence" value="ECO:0007669"/>
    <property type="project" value="InterPro"/>
</dbReference>
<dbReference type="InterPro" id="IPR036968">
    <property type="entry name" value="Enolpyruvate_Tfrase_sf"/>
</dbReference>
<feature type="active site" description="Proton donor" evidence="12">
    <location>
        <position position="118"/>
    </location>
</feature>
<feature type="binding site" evidence="12">
    <location>
        <position position="308"/>
    </location>
    <ligand>
        <name>UDP-N-acetyl-alpha-D-glucosamine</name>
        <dbReference type="ChEBI" id="CHEBI:57705"/>
    </ligand>
</feature>
<evidence type="ECO:0000256" key="2">
    <source>
        <dbReference type="ARBA" id="ARBA00004752"/>
    </source>
</evidence>
<accession>A0A1G2G0T1</accession>
<feature type="binding site" evidence="12">
    <location>
        <position position="330"/>
    </location>
    <ligand>
        <name>UDP-N-acetyl-alpha-D-glucosamine</name>
        <dbReference type="ChEBI" id="CHEBI:57705"/>
    </ligand>
</feature>
<comment type="catalytic activity">
    <reaction evidence="11 12">
        <text>phosphoenolpyruvate + UDP-N-acetyl-alpha-D-glucosamine = UDP-N-acetyl-3-O-(1-carboxyvinyl)-alpha-D-glucosamine + phosphate</text>
        <dbReference type="Rhea" id="RHEA:18681"/>
        <dbReference type="ChEBI" id="CHEBI:43474"/>
        <dbReference type="ChEBI" id="CHEBI:57705"/>
        <dbReference type="ChEBI" id="CHEBI:58702"/>
        <dbReference type="ChEBI" id="CHEBI:68483"/>
        <dbReference type="EC" id="2.5.1.7"/>
    </reaction>
</comment>
<dbReference type="HAMAP" id="MF_00111">
    <property type="entry name" value="MurA"/>
    <property type="match status" value="1"/>
</dbReference>
<comment type="pathway">
    <text evidence="2 12">Cell wall biogenesis; peptidoglycan biosynthesis.</text>
</comment>
<dbReference type="GO" id="GO:0005737">
    <property type="term" value="C:cytoplasm"/>
    <property type="evidence" value="ECO:0007669"/>
    <property type="project" value="UniProtKB-SubCell"/>
</dbReference>
<dbReference type="STRING" id="1802114.A2719_03075"/>
<keyword evidence="8 12" id="KW-0131">Cell cycle</keyword>
<feature type="modified residue" description="2-(S-cysteinyl)pyruvic acid O-phosphothioketal" evidence="12">
    <location>
        <position position="118"/>
    </location>
</feature>
<dbReference type="AlphaFoldDB" id="A0A1G2G0T1"/>
<dbReference type="SUPFAM" id="SSF55205">
    <property type="entry name" value="EPT/RTPC-like"/>
    <property type="match status" value="1"/>
</dbReference>
<dbReference type="InterPro" id="IPR013792">
    <property type="entry name" value="RNA3'P_cycl/enolpyr_Trfase_a/b"/>
</dbReference>
<dbReference type="NCBIfam" id="TIGR01072">
    <property type="entry name" value="murA"/>
    <property type="match status" value="1"/>
</dbReference>
<dbReference type="PANTHER" id="PTHR43783:SF1">
    <property type="entry name" value="UDP-N-ACETYLGLUCOSAMINE 1-CARBOXYVINYLTRANSFERASE"/>
    <property type="match status" value="1"/>
</dbReference>
<dbReference type="GO" id="GO:0009252">
    <property type="term" value="P:peptidoglycan biosynthetic process"/>
    <property type="evidence" value="ECO:0007669"/>
    <property type="project" value="UniProtKB-UniRule"/>
</dbReference>
<comment type="subcellular location">
    <subcellularLocation>
        <location evidence="1 12">Cytoplasm</location>
    </subcellularLocation>
</comment>
<dbReference type="NCBIfam" id="NF006873">
    <property type="entry name" value="PRK09369.1"/>
    <property type="match status" value="1"/>
</dbReference>
<comment type="caution">
    <text evidence="12">Lacks conserved residue(s) required for the propagation of feature annotation.</text>
</comment>
<feature type="domain" description="Enolpyruvate transferase" evidence="13">
    <location>
        <begin position="7"/>
        <end position="410"/>
    </location>
</feature>
<protein>
    <recommendedName>
        <fullName evidence="12">UDP-N-acetylglucosamine 1-carboxyvinyltransferase</fullName>
        <ecNumber evidence="12">2.5.1.7</ecNumber>
    </recommendedName>
    <alternativeName>
        <fullName evidence="12">Enoylpyruvate transferase</fullName>
    </alternativeName>
    <alternativeName>
        <fullName evidence="12">UDP-N-acetylglucosamine enolpyruvyl transferase</fullName>
        <shortName evidence="12">EPT</shortName>
    </alternativeName>
</protein>
<feature type="binding site" evidence="12">
    <location>
        <position position="94"/>
    </location>
    <ligand>
        <name>UDP-N-acetyl-alpha-D-glucosamine</name>
        <dbReference type="ChEBI" id="CHEBI:57705"/>
    </ligand>
</feature>
<comment type="function">
    <text evidence="12">Cell wall formation. Adds enolpyruvyl to UDP-N-acetylglucosamine.</text>
</comment>
<comment type="caution">
    <text evidence="14">The sequence shown here is derived from an EMBL/GenBank/DDBJ whole genome shotgun (WGS) entry which is preliminary data.</text>
</comment>
<organism evidence="14 15">
    <name type="scientific">Candidatus Ryanbacteria bacterium RIFCSPHIGHO2_01_FULL_45_22</name>
    <dbReference type="NCBI Taxonomy" id="1802114"/>
    <lineage>
        <taxon>Bacteria</taxon>
        <taxon>Candidatus Ryaniibacteriota</taxon>
    </lineage>
</organism>
<dbReference type="Gene3D" id="3.65.10.10">
    <property type="entry name" value="Enolpyruvate transferase domain"/>
    <property type="match status" value="2"/>
</dbReference>
<dbReference type="PANTHER" id="PTHR43783">
    <property type="entry name" value="UDP-N-ACETYLGLUCOSAMINE 1-CARBOXYVINYLTRANSFERASE"/>
    <property type="match status" value="1"/>
</dbReference>
<keyword evidence="5 12" id="KW-0808">Transferase</keyword>
<evidence type="ECO:0000256" key="12">
    <source>
        <dbReference type="HAMAP-Rule" id="MF_00111"/>
    </source>
</evidence>
<evidence type="ECO:0000256" key="7">
    <source>
        <dbReference type="ARBA" id="ARBA00022984"/>
    </source>
</evidence>
<dbReference type="Pfam" id="PF00275">
    <property type="entry name" value="EPSP_synthase"/>
    <property type="match status" value="1"/>
</dbReference>
<keyword evidence="4 12" id="KW-0132">Cell division</keyword>
<evidence type="ECO:0000256" key="4">
    <source>
        <dbReference type="ARBA" id="ARBA00022618"/>
    </source>
</evidence>
<keyword evidence="9 12" id="KW-0961">Cell wall biogenesis/degradation</keyword>
<proteinExistence type="inferred from homology"/>
<evidence type="ECO:0000256" key="3">
    <source>
        <dbReference type="ARBA" id="ARBA00022490"/>
    </source>
</evidence>
<evidence type="ECO:0000313" key="14">
    <source>
        <dbReference type="EMBL" id="OGZ43919.1"/>
    </source>
</evidence>
<feature type="binding site" evidence="12">
    <location>
        <begin position="22"/>
        <end position="23"/>
    </location>
    <ligand>
        <name>phosphoenolpyruvate</name>
        <dbReference type="ChEBI" id="CHEBI:58702"/>
    </ligand>
</feature>
<dbReference type="GO" id="GO:0008760">
    <property type="term" value="F:UDP-N-acetylglucosamine 1-carboxyvinyltransferase activity"/>
    <property type="evidence" value="ECO:0007669"/>
    <property type="project" value="UniProtKB-UniRule"/>
</dbReference>
<dbReference type="GO" id="GO:0071555">
    <property type="term" value="P:cell wall organization"/>
    <property type="evidence" value="ECO:0007669"/>
    <property type="project" value="UniProtKB-KW"/>
</dbReference>
<evidence type="ECO:0000256" key="1">
    <source>
        <dbReference type="ARBA" id="ARBA00004496"/>
    </source>
</evidence>
<evidence type="ECO:0000256" key="8">
    <source>
        <dbReference type="ARBA" id="ARBA00023306"/>
    </source>
</evidence>
<comment type="similarity">
    <text evidence="10 12">Belongs to the EPSP synthase family. MurA subfamily.</text>
</comment>
<evidence type="ECO:0000256" key="6">
    <source>
        <dbReference type="ARBA" id="ARBA00022960"/>
    </source>
</evidence>
<keyword evidence="6 12" id="KW-0133">Cell shape</keyword>
<keyword evidence="3 12" id="KW-0963">Cytoplasm</keyword>
<dbReference type="EC" id="2.5.1.7" evidence="12"/>
<evidence type="ECO:0000256" key="11">
    <source>
        <dbReference type="ARBA" id="ARBA00047527"/>
    </source>
</evidence>
<dbReference type="GO" id="GO:0051301">
    <property type="term" value="P:cell division"/>
    <property type="evidence" value="ECO:0007669"/>
    <property type="project" value="UniProtKB-KW"/>
</dbReference>
<dbReference type="InterPro" id="IPR050068">
    <property type="entry name" value="MurA_subfamily"/>
</dbReference>
<name>A0A1G2G0T1_9BACT</name>
<sequence>MSHFIIRGGKTLSGEIPVRGAKNHATKMFPAALLCKEPVVLTHMPVIEDVARMRDLLSSVGYQTVDTASRSIRIIPTTRSLATELPRSIAERIRPSILFAGPLLAREGRAQFPHPGGCVIGRRPIDVFLEGWRAMGAVIRENSAGFDIRARELRGTDYTFRLVSHTGTEGLMMTAVLAKGRTILRNAALEPEIAALAKFLNACGARIQGAGTPIISIEGTGGKLLKGGTCQIIPDRLEAGSFAILAALLGKDLKITQCDPAHMEVLLAYLRSAGAGIEQGKDWLSITRAAKLQPVNVRTHEYPGFATDYQAPFMVLLTQAHGESMVFETLFEGRLAYVEDLNRMGAHIVPCDLHRAIVFGPAKLRPRNFESPDLRAGMAFVIAALVARGTSRVSNVYQIDRGYEKLDERLQAVGADIKRE</sequence>
<dbReference type="Proteomes" id="UP000177480">
    <property type="component" value="Unassembled WGS sequence"/>
</dbReference>
<evidence type="ECO:0000313" key="15">
    <source>
        <dbReference type="Proteomes" id="UP000177480"/>
    </source>
</evidence>
<evidence type="ECO:0000259" key="13">
    <source>
        <dbReference type="Pfam" id="PF00275"/>
    </source>
</evidence>
<evidence type="ECO:0000256" key="9">
    <source>
        <dbReference type="ARBA" id="ARBA00023316"/>
    </source>
</evidence>
<dbReference type="CDD" id="cd01555">
    <property type="entry name" value="UdpNAET"/>
    <property type="match status" value="1"/>
</dbReference>
<evidence type="ECO:0000256" key="10">
    <source>
        <dbReference type="ARBA" id="ARBA00038367"/>
    </source>
</evidence>
<evidence type="ECO:0000256" key="5">
    <source>
        <dbReference type="ARBA" id="ARBA00022679"/>
    </source>
</evidence>
<dbReference type="EMBL" id="MHNK01000010">
    <property type="protein sequence ID" value="OGZ43919.1"/>
    <property type="molecule type" value="Genomic_DNA"/>
</dbReference>
<keyword evidence="12" id="KW-0670">Pyruvate</keyword>
<dbReference type="UniPathway" id="UPA00219"/>
<reference evidence="14 15" key="1">
    <citation type="journal article" date="2016" name="Nat. Commun.">
        <title>Thousands of microbial genomes shed light on interconnected biogeochemical processes in an aquifer system.</title>
        <authorList>
            <person name="Anantharaman K."/>
            <person name="Brown C.T."/>
            <person name="Hug L.A."/>
            <person name="Sharon I."/>
            <person name="Castelle C.J."/>
            <person name="Probst A.J."/>
            <person name="Thomas B.C."/>
            <person name="Singh A."/>
            <person name="Wilkins M.J."/>
            <person name="Karaoz U."/>
            <person name="Brodie E.L."/>
            <person name="Williams K.H."/>
            <person name="Hubbard S.S."/>
            <person name="Banfield J.F."/>
        </authorList>
    </citation>
    <scope>NUCLEOTIDE SEQUENCE [LARGE SCALE GENOMIC DNA]</scope>
</reference>
<dbReference type="GO" id="GO:0008360">
    <property type="term" value="P:regulation of cell shape"/>
    <property type="evidence" value="ECO:0007669"/>
    <property type="project" value="UniProtKB-KW"/>
</dbReference>
<dbReference type="InterPro" id="IPR005750">
    <property type="entry name" value="UDP_GlcNAc_COvinyl_MurA"/>
</dbReference>
<dbReference type="InterPro" id="IPR001986">
    <property type="entry name" value="Enolpyruvate_Tfrase_dom"/>
</dbReference>
<keyword evidence="7 12" id="KW-0573">Peptidoglycan synthesis</keyword>
<gene>
    <name evidence="12" type="primary">murA</name>
    <name evidence="14" type="ORF">A2719_03075</name>
</gene>